<name>A0A0S4JV18_BODSA</name>
<evidence type="ECO:0000313" key="2">
    <source>
        <dbReference type="EMBL" id="CUG94074.1"/>
    </source>
</evidence>
<keyword evidence="3" id="KW-1185">Reference proteome</keyword>
<gene>
    <name evidence="2" type="ORF">BSAL_46365</name>
</gene>
<dbReference type="InterPro" id="IPR011009">
    <property type="entry name" value="Kinase-like_dom_sf"/>
</dbReference>
<organism evidence="2 3">
    <name type="scientific">Bodo saltans</name>
    <name type="common">Flagellated protozoan</name>
    <dbReference type="NCBI Taxonomy" id="75058"/>
    <lineage>
        <taxon>Eukaryota</taxon>
        <taxon>Discoba</taxon>
        <taxon>Euglenozoa</taxon>
        <taxon>Kinetoplastea</taxon>
        <taxon>Metakinetoplastina</taxon>
        <taxon>Eubodonida</taxon>
        <taxon>Bodonidae</taxon>
        <taxon>Bodo</taxon>
    </lineage>
</organism>
<dbReference type="SUPFAM" id="SSF56112">
    <property type="entry name" value="Protein kinase-like (PK-like)"/>
    <property type="match status" value="1"/>
</dbReference>
<accession>A0A0S4JV18</accession>
<dbReference type="OrthoDB" id="437530at2759"/>
<feature type="compositionally biased region" description="Low complexity" evidence="1">
    <location>
        <begin position="66"/>
        <end position="79"/>
    </location>
</feature>
<evidence type="ECO:0000256" key="1">
    <source>
        <dbReference type="SAM" id="MobiDB-lite"/>
    </source>
</evidence>
<evidence type="ECO:0008006" key="4">
    <source>
        <dbReference type="Google" id="ProtNLM"/>
    </source>
</evidence>
<dbReference type="EMBL" id="CYKH01002219">
    <property type="protein sequence ID" value="CUG94074.1"/>
    <property type="molecule type" value="Genomic_DNA"/>
</dbReference>
<protein>
    <recommendedName>
        <fullName evidence="4">Protein kinase domain-containing protein</fullName>
    </recommendedName>
</protein>
<proteinExistence type="predicted"/>
<feature type="compositionally biased region" description="Polar residues" evidence="1">
    <location>
        <begin position="43"/>
        <end position="55"/>
    </location>
</feature>
<sequence>MKTLRTEDSSFVDFVLSFLQWEPAERMTPNEAMRHPWIAECFQQDTVQPQSSTGAPTRPRLNSARPQHTQPTAPTAPAQGLPSIEAGAQPSVKGVAAWRLANRKIGSAQTQRLHPTS</sequence>
<feature type="region of interest" description="Disordered" evidence="1">
    <location>
        <begin position="43"/>
        <end position="88"/>
    </location>
</feature>
<reference evidence="3" key="1">
    <citation type="submission" date="2015-09" db="EMBL/GenBank/DDBJ databases">
        <authorList>
            <consortium name="Pathogen Informatics"/>
        </authorList>
    </citation>
    <scope>NUCLEOTIDE SEQUENCE [LARGE SCALE GENOMIC DNA]</scope>
    <source>
        <strain evidence="3">Lake Konstanz</strain>
    </source>
</reference>
<dbReference type="VEuPathDB" id="TriTrypDB:BSAL_46365"/>
<evidence type="ECO:0000313" key="3">
    <source>
        <dbReference type="Proteomes" id="UP000051952"/>
    </source>
</evidence>
<dbReference type="Proteomes" id="UP000051952">
    <property type="component" value="Unassembled WGS sequence"/>
</dbReference>
<dbReference type="Gene3D" id="1.10.510.10">
    <property type="entry name" value="Transferase(Phosphotransferase) domain 1"/>
    <property type="match status" value="1"/>
</dbReference>
<dbReference type="AlphaFoldDB" id="A0A0S4JV18"/>